<evidence type="ECO:0008006" key="4">
    <source>
        <dbReference type="Google" id="ProtNLM"/>
    </source>
</evidence>
<organism evidence="2 3">
    <name type="scientific">Phenylobacterium kunshanense</name>
    <dbReference type="NCBI Taxonomy" id="1445034"/>
    <lineage>
        <taxon>Bacteria</taxon>
        <taxon>Pseudomonadati</taxon>
        <taxon>Pseudomonadota</taxon>
        <taxon>Alphaproteobacteria</taxon>
        <taxon>Caulobacterales</taxon>
        <taxon>Caulobacteraceae</taxon>
        <taxon>Phenylobacterium</taxon>
    </lineage>
</organism>
<comment type="caution">
    <text evidence="2">The sequence shown here is derived from an EMBL/GenBank/DDBJ whole genome shotgun (WGS) entry which is preliminary data.</text>
</comment>
<protein>
    <recommendedName>
        <fullName evidence="4">UrcA family protein</fullName>
    </recommendedName>
</protein>
<evidence type="ECO:0000256" key="1">
    <source>
        <dbReference type="SAM" id="SignalP"/>
    </source>
</evidence>
<accession>A0A328B8R3</accession>
<sequence length="92" mass="9565">MMMRVLALTAAASALLAAPALAETSALPIAGKAPEQISKEVWKAANRACAKEAVMTTLIDAHRACVRNTYRTAMVRSGDPKLAALATQTPGS</sequence>
<keyword evidence="3" id="KW-1185">Reference proteome</keyword>
<gene>
    <name evidence="2" type="ORF">DJ019_19550</name>
</gene>
<proteinExistence type="predicted"/>
<evidence type="ECO:0000313" key="2">
    <source>
        <dbReference type="EMBL" id="RAK62326.1"/>
    </source>
</evidence>
<feature type="chain" id="PRO_5016234920" description="UrcA family protein" evidence="1">
    <location>
        <begin position="23"/>
        <end position="92"/>
    </location>
</feature>
<dbReference type="RefSeq" id="WP_111278280.1">
    <property type="nucleotide sequence ID" value="NZ_QFYS01000012.1"/>
</dbReference>
<dbReference type="Proteomes" id="UP000249524">
    <property type="component" value="Unassembled WGS sequence"/>
</dbReference>
<dbReference type="EMBL" id="QFYS01000012">
    <property type="protein sequence ID" value="RAK62326.1"/>
    <property type="molecule type" value="Genomic_DNA"/>
</dbReference>
<evidence type="ECO:0000313" key="3">
    <source>
        <dbReference type="Proteomes" id="UP000249524"/>
    </source>
</evidence>
<keyword evidence="1" id="KW-0732">Signal</keyword>
<reference evidence="2 3" key="1">
    <citation type="submission" date="2018-05" db="EMBL/GenBank/DDBJ databases">
        <authorList>
            <person name="Lanie J.A."/>
            <person name="Ng W.-L."/>
            <person name="Kazmierczak K.M."/>
            <person name="Andrzejewski T.M."/>
            <person name="Davidsen T.M."/>
            <person name="Wayne K.J."/>
            <person name="Tettelin H."/>
            <person name="Glass J.I."/>
            <person name="Rusch D."/>
            <person name="Podicherti R."/>
            <person name="Tsui H.-C.T."/>
            <person name="Winkler M.E."/>
        </authorList>
    </citation>
    <scope>NUCLEOTIDE SEQUENCE [LARGE SCALE GENOMIC DNA]</scope>
    <source>
        <strain evidence="2 3">BUT-10</strain>
    </source>
</reference>
<dbReference type="AlphaFoldDB" id="A0A328B8R3"/>
<feature type="signal peptide" evidence="1">
    <location>
        <begin position="1"/>
        <end position="22"/>
    </location>
</feature>
<name>A0A328B8R3_9CAUL</name>